<organism evidence="1 4">
    <name type="scientific">Frederiksenia canicola</name>
    <dbReference type="NCBI Taxonomy" id="123824"/>
    <lineage>
        <taxon>Bacteria</taxon>
        <taxon>Pseudomonadati</taxon>
        <taxon>Pseudomonadota</taxon>
        <taxon>Gammaproteobacteria</taxon>
        <taxon>Pasteurellales</taxon>
        <taxon>Pasteurellaceae</taxon>
        <taxon>Frederiksenia</taxon>
    </lineage>
</organism>
<sequence>MEKSSFLGKNILTKLGFTFPNGSSEEIPTTEQKSADYLAVYGEDTFLIEVKLKEPDEKESAKRSESLNNGEVYSCIYEIKTALDNIIRKANQQLRESSRNFECRFRVVLLIIDTYAGDLYEKQLIDLLYGRVSLIKLETQQEISCYGYERANFQRRSDIDMVVVSDVSGNYYKGYINIYSGKYNDLKESSFFISLKSKYYDPHDYITNNQALVLNNEDWDIIGEISSHDKKVEEIMPCYSKKLQRIEDKYGFKCCVFKPKPIQHTIQTAF</sequence>
<reference evidence="1 4" key="1">
    <citation type="submission" date="2016-03" db="EMBL/GenBank/DDBJ databases">
        <authorList>
            <person name="Hansen M.J."/>
            <person name="Bojesen A.M."/>
            <person name="Planet P."/>
        </authorList>
    </citation>
    <scope>NUCLEOTIDE SEQUENCE [LARGE SCALE GENOMIC DNA]</scope>
    <source>
        <strain evidence="1 4">HPA 21</strain>
    </source>
</reference>
<evidence type="ECO:0000313" key="4">
    <source>
        <dbReference type="Proteomes" id="UP000502287"/>
    </source>
</evidence>
<evidence type="ECO:0000313" key="2">
    <source>
        <dbReference type="EMBL" id="RPE96471.1"/>
    </source>
</evidence>
<dbReference type="EMBL" id="CP015029">
    <property type="protein sequence ID" value="QIM65109.1"/>
    <property type="molecule type" value="Genomic_DNA"/>
</dbReference>
<protein>
    <submittedName>
        <fullName evidence="1">Uncharacterized protein</fullName>
    </submittedName>
</protein>
<proteinExistence type="predicted"/>
<dbReference type="Proteomes" id="UP000502287">
    <property type="component" value="Chromosome"/>
</dbReference>
<dbReference type="RefSeq" id="WP_123956365.1">
    <property type="nucleotide sequence ID" value="NZ_CP015029.1"/>
</dbReference>
<reference evidence="2 3" key="2">
    <citation type="submission" date="2018-11" db="EMBL/GenBank/DDBJ databases">
        <title>Genomic Encyclopedia of Type Strains, Phase IV (KMG-IV): sequencing the most valuable type-strain genomes for metagenomic binning, comparative biology and taxonomic classification.</title>
        <authorList>
            <person name="Goeker M."/>
        </authorList>
    </citation>
    <scope>NUCLEOTIDE SEQUENCE [LARGE SCALE GENOMIC DNA]</scope>
    <source>
        <strain evidence="2 3">DSM 25797</strain>
    </source>
</reference>
<dbReference type="KEGG" id="fcl:A4G17_06510"/>
<dbReference type="Proteomes" id="UP000276901">
    <property type="component" value="Unassembled WGS sequence"/>
</dbReference>
<gene>
    <name evidence="1" type="ORF">A4G17_06510</name>
    <name evidence="2" type="ORF">EDC49_0864</name>
</gene>
<keyword evidence="3" id="KW-1185">Reference proteome</keyword>
<dbReference type="AlphaFoldDB" id="A0AAE6X738"/>
<dbReference type="EMBL" id="RKQT01000001">
    <property type="protein sequence ID" value="RPE96471.1"/>
    <property type="molecule type" value="Genomic_DNA"/>
</dbReference>
<evidence type="ECO:0000313" key="1">
    <source>
        <dbReference type="EMBL" id="QIM65109.1"/>
    </source>
</evidence>
<evidence type="ECO:0000313" key="3">
    <source>
        <dbReference type="Proteomes" id="UP000276901"/>
    </source>
</evidence>
<accession>A0AAE6X738</accession>
<name>A0AAE6X738_9PAST</name>